<protein>
    <submittedName>
        <fullName evidence="1">Esterase family protein</fullName>
    </submittedName>
</protein>
<dbReference type="RefSeq" id="WP_166148658.1">
    <property type="nucleotide sequence ID" value="NZ_JAAOIW010000003.1"/>
</dbReference>
<evidence type="ECO:0000313" key="1">
    <source>
        <dbReference type="EMBL" id="NHN30014.1"/>
    </source>
</evidence>
<sequence>MDDAIYYKRTIVKELIPSEALGESRPVRVLLPPGYQELTTYPVIYCQDGEQFFNFGRIATILNHLVYDEGVQPAIIVGVDVDIAKRTSEYTPGDSRFDAYCQFFTEELLAFIESKYPVGATAKDRILAGDSLGGTVSLHLALNYRSLFCNVLSLSGAFLQPTQDRLVDETDLSWLKLYMLIGTDETEVTTKGGSFDFLEANRVAKQLFKERNCQLTYVEKPGKHIWGFWQKELPEALKLFL</sequence>
<keyword evidence="2" id="KW-1185">Reference proteome</keyword>
<dbReference type="Pfam" id="PF00756">
    <property type="entry name" value="Esterase"/>
    <property type="match status" value="1"/>
</dbReference>
<accession>A0ABX0J1A2</accession>
<dbReference type="InterPro" id="IPR050583">
    <property type="entry name" value="Mycobacterial_A85_antigen"/>
</dbReference>
<dbReference type="Gene3D" id="3.40.50.1820">
    <property type="entry name" value="alpha/beta hydrolase"/>
    <property type="match status" value="1"/>
</dbReference>
<gene>
    <name evidence="1" type="ORF">G9U52_09225</name>
</gene>
<dbReference type="PANTHER" id="PTHR48098">
    <property type="entry name" value="ENTEROCHELIN ESTERASE-RELATED"/>
    <property type="match status" value="1"/>
</dbReference>
<evidence type="ECO:0000313" key="2">
    <source>
        <dbReference type="Proteomes" id="UP001165962"/>
    </source>
</evidence>
<proteinExistence type="predicted"/>
<dbReference type="Proteomes" id="UP001165962">
    <property type="component" value="Unassembled WGS sequence"/>
</dbReference>
<dbReference type="PANTHER" id="PTHR48098:SF3">
    <property type="entry name" value="IRON(III) ENTEROBACTIN ESTERASE"/>
    <property type="match status" value="1"/>
</dbReference>
<reference evidence="1" key="1">
    <citation type="submission" date="2020-03" db="EMBL/GenBank/DDBJ databases">
        <title>Draft sequencing of Paenibacilllus sp. S3N08.</title>
        <authorList>
            <person name="Kim D.-U."/>
        </authorList>
    </citation>
    <scope>NUCLEOTIDE SEQUENCE</scope>
    <source>
        <strain evidence="1">S3N08</strain>
    </source>
</reference>
<comment type="caution">
    <text evidence="1">The sequence shown here is derived from an EMBL/GenBank/DDBJ whole genome shotgun (WGS) entry which is preliminary data.</text>
</comment>
<dbReference type="InterPro" id="IPR000801">
    <property type="entry name" value="Esterase-like"/>
</dbReference>
<name>A0ABX0J1A2_9BACL</name>
<dbReference type="EMBL" id="JAAOIW010000003">
    <property type="protein sequence ID" value="NHN30014.1"/>
    <property type="molecule type" value="Genomic_DNA"/>
</dbReference>
<dbReference type="InterPro" id="IPR029058">
    <property type="entry name" value="AB_hydrolase_fold"/>
</dbReference>
<organism evidence="1 2">
    <name type="scientific">Paenibacillus agricola</name>
    <dbReference type="NCBI Taxonomy" id="2716264"/>
    <lineage>
        <taxon>Bacteria</taxon>
        <taxon>Bacillati</taxon>
        <taxon>Bacillota</taxon>
        <taxon>Bacilli</taxon>
        <taxon>Bacillales</taxon>
        <taxon>Paenibacillaceae</taxon>
        <taxon>Paenibacillus</taxon>
    </lineage>
</organism>
<dbReference type="SUPFAM" id="SSF53474">
    <property type="entry name" value="alpha/beta-Hydrolases"/>
    <property type="match status" value="1"/>
</dbReference>